<evidence type="ECO:0000256" key="5">
    <source>
        <dbReference type="SAM" id="MobiDB-lite"/>
    </source>
</evidence>
<evidence type="ECO:0000313" key="7">
    <source>
        <dbReference type="EMBL" id="CEL67640.1"/>
    </source>
</evidence>
<feature type="region of interest" description="Disordered" evidence="5">
    <location>
        <begin position="485"/>
        <end position="585"/>
    </location>
</feature>
<keyword evidence="3 6" id="KW-1133">Transmembrane helix</keyword>
<feature type="compositionally biased region" description="Low complexity" evidence="5">
    <location>
        <begin position="485"/>
        <end position="508"/>
    </location>
</feature>
<evidence type="ECO:0000256" key="1">
    <source>
        <dbReference type="ARBA" id="ARBA00004141"/>
    </source>
</evidence>
<protein>
    <submittedName>
        <fullName evidence="7">ACR261Cp, related</fullName>
    </submittedName>
</protein>
<evidence type="ECO:0000256" key="6">
    <source>
        <dbReference type="SAM" id="Phobius"/>
    </source>
</evidence>
<dbReference type="SMART" id="SM01417">
    <property type="entry name" value="Solute_trans_a"/>
    <property type="match status" value="1"/>
</dbReference>
<gene>
    <name evidence="7" type="ORF">BN1204_034350</name>
</gene>
<feature type="transmembrane region" description="Helical" evidence="6">
    <location>
        <begin position="340"/>
        <end position="362"/>
    </location>
</feature>
<comment type="subcellular location">
    <subcellularLocation>
        <location evidence="1">Membrane</location>
        <topology evidence="1">Multi-pass membrane protein</topology>
    </subcellularLocation>
</comment>
<proteinExistence type="predicted"/>
<reference evidence="7" key="1">
    <citation type="journal article" date="2015" name="PLoS ONE">
        <title>Comprehensive Evaluation of Toxoplasma gondii VEG and Neospora caninum LIV Genomes with Tachyzoite Stage Transcriptome and Proteome Defines Novel Transcript Features.</title>
        <authorList>
            <person name="Ramaprasad A."/>
            <person name="Mourier T."/>
            <person name="Naeem R."/>
            <person name="Malas T.B."/>
            <person name="Moussa E."/>
            <person name="Panigrahi A."/>
            <person name="Vermont S.J."/>
            <person name="Otto T.D."/>
            <person name="Wastling J."/>
            <person name="Pain A."/>
        </authorList>
    </citation>
    <scope>NUCLEOTIDE SEQUENCE</scope>
    <source>
        <strain evidence="7">Liverpool</strain>
    </source>
</reference>
<keyword evidence="2 6" id="KW-0812">Transmembrane</keyword>
<feature type="transmembrane region" description="Helical" evidence="6">
    <location>
        <begin position="12"/>
        <end position="35"/>
    </location>
</feature>
<evidence type="ECO:0000256" key="3">
    <source>
        <dbReference type="ARBA" id="ARBA00022989"/>
    </source>
</evidence>
<dbReference type="GO" id="GO:0016020">
    <property type="term" value="C:membrane"/>
    <property type="evidence" value="ECO:0007669"/>
    <property type="project" value="UniProtKB-SubCell"/>
</dbReference>
<dbReference type="Pfam" id="PF03619">
    <property type="entry name" value="Solute_trans_a"/>
    <property type="match status" value="1"/>
</dbReference>
<accession>A0A0F7UGG6</accession>
<organism evidence="7">
    <name type="scientific">Neospora caninum (strain Liverpool)</name>
    <dbReference type="NCBI Taxonomy" id="572307"/>
    <lineage>
        <taxon>Eukaryota</taxon>
        <taxon>Sar</taxon>
        <taxon>Alveolata</taxon>
        <taxon>Apicomplexa</taxon>
        <taxon>Conoidasida</taxon>
        <taxon>Coccidia</taxon>
        <taxon>Eucoccidiorida</taxon>
        <taxon>Eimeriorina</taxon>
        <taxon>Sarcocystidae</taxon>
        <taxon>Neospora</taxon>
    </lineage>
</organism>
<evidence type="ECO:0000256" key="4">
    <source>
        <dbReference type="ARBA" id="ARBA00023136"/>
    </source>
</evidence>
<feature type="compositionally biased region" description="Basic and acidic residues" evidence="5">
    <location>
        <begin position="560"/>
        <end position="578"/>
    </location>
</feature>
<feature type="transmembrane region" description="Helical" evidence="6">
    <location>
        <begin position="383"/>
        <end position="402"/>
    </location>
</feature>
<feature type="region of interest" description="Disordered" evidence="5">
    <location>
        <begin position="664"/>
        <end position="691"/>
    </location>
</feature>
<dbReference type="EMBL" id="LN714483">
    <property type="protein sequence ID" value="CEL67640.1"/>
    <property type="molecule type" value="Genomic_DNA"/>
</dbReference>
<dbReference type="InterPro" id="IPR005178">
    <property type="entry name" value="Ostalpha/TMEM184C"/>
</dbReference>
<sequence length="691" mass="75162">MFLEEPIYHQAALVSVSVAVAISCLVFFSHLAYAYHTDVPNGIWLLLSQLRRFFFPLSSPSSSVCRHLPQVRECSAPPRQPPLYVCRIVLLVPVYALTSYLGLTYATPPPSSGRLLAPILAQPYQGTGGLPLRFPAAQSGSELQDDASLEAAFVPLVAHADPPPSRRLSAVSNPSPPLLSWSSGSLAVATPRRESRQRPYSFPSLGEAASAAAGLAEADAGQAAAEGLGERLGIDFEGVEEGTGGLLGFSLHAVRDVYEVYVLYSFIALVISVLGGEESAVEQLHLKGSLQHPWPFNLVLPPLDCNRKLLRRIKLGAAQFVFVKPVATILSLLFRQRGFLYFATVSNISAAVAMYALVLFYLAVRQRLRAFRLLPKFLCIKAVVFFCFWQALVLRWLVALLLSDFESGPNKKLTFLQGLAANAKAAAVALRVSDWMLCIEMFPFAIAEACAFSVRDLRAVAASSPSFNSRMSSLSCHAATSSPGSAFFSPSPSRSHGRPASPGSPGRGEATDALEEPRQAKGETRFSLWEKLRGGARDGSTGAFSEEDDSERQLLCTEPSGHEGAQRGRPRVEEEKGGAGEFGFSGSEECGGERACFLATPELPDGDASDSLLHSTSPKKLEKPLRQFVKGVRDLLVADDVLCDATDALFGRNRCRREYLLEERKREREGCDEAEGEEDEMRTRETRDARV</sequence>
<evidence type="ECO:0000256" key="2">
    <source>
        <dbReference type="ARBA" id="ARBA00022692"/>
    </source>
</evidence>
<feature type="compositionally biased region" description="Basic and acidic residues" evidence="5">
    <location>
        <begin position="681"/>
        <end position="691"/>
    </location>
</feature>
<name>A0A0F7UGG6_NEOCL</name>
<feature type="compositionally biased region" description="Basic and acidic residues" evidence="5">
    <location>
        <begin position="515"/>
        <end position="536"/>
    </location>
</feature>
<keyword evidence="4 6" id="KW-0472">Membrane</keyword>
<dbReference type="AlphaFoldDB" id="A0A0F7UGG6"/>
<dbReference type="PANTHER" id="PTHR23423">
    <property type="entry name" value="ORGANIC SOLUTE TRANSPORTER-RELATED"/>
    <property type="match status" value="1"/>
</dbReference>